<dbReference type="EMBL" id="FUZI01000014">
    <property type="protein sequence ID" value="SKC34254.1"/>
    <property type="molecule type" value="Genomic_DNA"/>
</dbReference>
<dbReference type="Gene3D" id="2.60.40.1090">
    <property type="entry name" value="Fimbrial-type adhesion domain"/>
    <property type="match status" value="1"/>
</dbReference>
<dbReference type="GO" id="GO:0009289">
    <property type="term" value="C:pilus"/>
    <property type="evidence" value="ECO:0007669"/>
    <property type="project" value="InterPro"/>
</dbReference>
<dbReference type="Pfam" id="PF00419">
    <property type="entry name" value="Fimbrial"/>
    <property type="match status" value="1"/>
</dbReference>
<feature type="domain" description="Fimbrial-type adhesion" evidence="2">
    <location>
        <begin position="200"/>
        <end position="336"/>
    </location>
</feature>
<dbReference type="SUPFAM" id="SSF49401">
    <property type="entry name" value="Bacterial adhesins"/>
    <property type="match status" value="1"/>
</dbReference>
<accession>A0A1T5I569</accession>
<keyword evidence="1" id="KW-0732">Signal</keyword>
<evidence type="ECO:0000259" key="2">
    <source>
        <dbReference type="Pfam" id="PF00419"/>
    </source>
</evidence>
<dbReference type="InterPro" id="IPR036937">
    <property type="entry name" value="Adhesion_dom_fimbrial_sf"/>
</dbReference>
<dbReference type="Proteomes" id="UP000189966">
    <property type="component" value="Unassembled WGS sequence"/>
</dbReference>
<name>A0A1T5I569_9GAMM</name>
<organism evidence="3 4">
    <name type="scientific">Photobacterium piscicola</name>
    <dbReference type="NCBI Taxonomy" id="1378299"/>
    <lineage>
        <taxon>Bacteria</taxon>
        <taxon>Pseudomonadati</taxon>
        <taxon>Pseudomonadota</taxon>
        <taxon>Gammaproteobacteria</taxon>
        <taxon>Vibrionales</taxon>
        <taxon>Vibrionaceae</taxon>
        <taxon>Photobacterium</taxon>
    </lineage>
</organism>
<evidence type="ECO:0000256" key="1">
    <source>
        <dbReference type="SAM" id="SignalP"/>
    </source>
</evidence>
<feature type="chain" id="PRO_5012594751" description="Fimbrial-type adhesion domain-containing protein" evidence="1">
    <location>
        <begin position="20"/>
        <end position="337"/>
    </location>
</feature>
<dbReference type="GO" id="GO:0007155">
    <property type="term" value="P:cell adhesion"/>
    <property type="evidence" value="ECO:0007669"/>
    <property type="project" value="InterPro"/>
</dbReference>
<feature type="signal peptide" evidence="1">
    <location>
        <begin position="1"/>
        <end position="19"/>
    </location>
</feature>
<evidence type="ECO:0000313" key="4">
    <source>
        <dbReference type="Proteomes" id="UP000189966"/>
    </source>
</evidence>
<dbReference type="AlphaFoldDB" id="A0A1T5I569"/>
<reference evidence="3 4" key="1">
    <citation type="submission" date="2017-02" db="EMBL/GenBank/DDBJ databases">
        <authorList>
            <person name="Peterson S.W."/>
        </authorList>
    </citation>
    <scope>NUCLEOTIDE SEQUENCE [LARGE SCALE GENOMIC DNA]</scope>
    <source>
        <strain evidence="4">type strain: NCCB 100098</strain>
    </source>
</reference>
<dbReference type="InterPro" id="IPR008966">
    <property type="entry name" value="Adhesion_dom_sf"/>
</dbReference>
<proteinExistence type="predicted"/>
<evidence type="ECO:0000313" key="3">
    <source>
        <dbReference type="EMBL" id="SKC34254.1"/>
    </source>
</evidence>
<gene>
    <name evidence="3" type="ORF">CZ809_03866</name>
</gene>
<protein>
    <recommendedName>
        <fullName evidence="2">Fimbrial-type adhesion domain-containing protein</fullName>
    </recommendedName>
</protein>
<dbReference type="InterPro" id="IPR000259">
    <property type="entry name" value="Adhesion_dom_fimbrial"/>
</dbReference>
<dbReference type="RefSeq" id="WP_080159139.1">
    <property type="nucleotide sequence ID" value="NZ_FUZI01000014.1"/>
</dbReference>
<sequence>MKYILATLLSILYFNKAVAGDTMPGSQCGSAGGVTYNIPLPDSIDISRYNVGDVVHTIEANTITGVPGYCSRVNNSKNDIFYGLPYPANDSSISSGMTTDYNVGSDPQGIINVIQHQTFRRAIVLGRGKYNPALPGRSDMNFIHPPFSLILKKKPIGNVKISLRGLFSPSFFNSWIEGTSNSMRLENGKLIMNSLEIVDRVSCNITTNDSIDFGNILASTINGGVGPSKTVNVGINCDGVPLKYTMKFSSAINVPTTNLTAGILGSTTHNNMGYQLTWGDSQIGGTDNHLSLDVDYPSKAAKQNQTVPIKLKPVSLRYESVKPGPVDASLRITIRID</sequence>